<keyword evidence="3" id="KW-1185">Reference proteome</keyword>
<dbReference type="OrthoDB" id="104542at2"/>
<organism evidence="2 3">
    <name type="scientific">Geodermatophilus dictyosporus</name>
    <dbReference type="NCBI Taxonomy" id="1523247"/>
    <lineage>
        <taxon>Bacteria</taxon>
        <taxon>Bacillati</taxon>
        <taxon>Actinomycetota</taxon>
        <taxon>Actinomycetes</taxon>
        <taxon>Geodermatophilales</taxon>
        <taxon>Geodermatophilaceae</taxon>
        <taxon>Geodermatophilus</taxon>
    </lineage>
</organism>
<dbReference type="InterPro" id="IPR043504">
    <property type="entry name" value="Peptidase_S1_PA_chymotrypsin"/>
</dbReference>
<dbReference type="Pfam" id="PF13365">
    <property type="entry name" value="Trypsin_2"/>
    <property type="match status" value="1"/>
</dbReference>
<dbReference type="Proteomes" id="UP000198857">
    <property type="component" value="Unassembled WGS sequence"/>
</dbReference>
<gene>
    <name evidence="2" type="ORF">SAMN05660464_4468</name>
</gene>
<sequence length="322" mass="34600">MLSLRCNRNLEDVAGTGGLKAAVYELVDTADAEDWIDKLVLCALAENPGNPKLRALYDEAWLTMDEDIPSRSSLESLIDPELEFLDVDAWLTTAQEMTGRVCRVERTSGGALGTGFLISPSCVLTNYHVVETFIGLSGGSAPLSFRFDFRVAPDGGQQEGKTLPAAQTDWLVSAAPYSPSDTNPHPAALPGEDELDYAVVRLRDRRGDSTGWIDIGTPSPEPTPGMALAILQHPQARPLKLALDTKAIIGFNANGTRLTYRTNTQHGSSGSPCFTLGWKPVALHHSGDPAAPAFPPQRNAGIPLRAIQRHLERTGRAGALVP</sequence>
<dbReference type="Gene3D" id="2.40.10.10">
    <property type="entry name" value="Trypsin-like serine proteases"/>
    <property type="match status" value="2"/>
</dbReference>
<name>A0A1I5TR43_9ACTN</name>
<evidence type="ECO:0000313" key="3">
    <source>
        <dbReference type="Proteomes" id="UP000198857"/>
    </source>
</evidence>
<protein>
    <submittedName>
        <fullName evidence="2">Trypsin-like peptidase domain-containing protein</fullName>
    </submittedName>
</protein>
<dbReference type="AlphaFoldDB" id="A0A1I5TR43"/>
<dbReference type="STRING" id="1523247.SAMN05660464_4468"/>
<feature type="domain" description="Effector-associated" evidence="1">
    <location>
        <begin position="1"/>
        <end position="59"/>
    </location>
</feature>
<evidence type="ECO:0000313" key="2">
    <source>
        <dbReference type="EMBL" id="SFP85529.1"/>
    </source>
</evidence>
<dbReference type="Pfam" id="PF19955">
    <property type="entry name" value="EAD1"/>
    <property type="match status" value="1"/>
</dbReference>
<accession>A0A1I5TR43</accession>
<evidence type="ECO:0000259" key="1">
    <source>
        <dbReference type="Pfam" id="PF19955"/>
    </source>
</evidence>
<dbReference type="SUPFAM" id="SSF50494">
    <property type="entry name" value="Trypsin-like serine proteases"/>
    <property type="match status" value="1"/>
</dbReference>
<dbReference type="InterPro" id="IPR045430">
    <property type="entry name" value="EAD1"/>
</dbReference>
<proteinExistence type="predicted"/>
<reference evidence="3" key="1">
    <citation type="submission" date="2016-10" db="EMBL/GenBank/DDBJ databases">
        <authorList>
            <person name="Varghese N."/>
            <person name="Submissions S."/>
        </authorList>
    </citation>
    <scope>NUCLEOTIDE SEQUENCE [LARGE SCALE GENOMIC DNA]</scope>
    <source>
        <strain evidence="3">DSM 44208</strain>
    </source>
</reference>
<dbReference type="InterPro" id="IPR009003">
    <property type="entry name" value="Peptidase_S1_PA"/>
</dbReference>
<dbReference type="EMBL" id="FOWQ01000009">
    <property type="protein sequence ID" value="SFP85529.1"/>
    <property type="molecule type" value="Genomic_DNA"/>
</dbReference>